<keyword evidence="1" id="KW-1133">Transmembrane helix</keyword>
<dbReference type="PATRIC" id="fig|28229.4.peg.690"/>
<organism evidence="2 3">
    <name type="scientific">Colwellia psychrerythraea</name>
    <name type="common">Vibrio psychroerythus</name>
    <dbReference type="NCBI Taxonomy" id="28229"/>
    <lineage>
        <taxon>Bacteria</taxon>
        <taxon>Pseudomonadati</taxon>
        <taxon>Pseudomonadota</taxon>
        <taxon>Gammaproteobacteria</taxon>
        <taxon>Alteromonadales</taxon>
        <taxon>Colwelliaceae</taxon>
        <taxon>Colwellia</taxon>
    </lineage>
</organism>
<gene>
    <name evidence="2" type="ORF">ND2E_1682</name>
</gene>
<dbReference type="OrthoDB" id="6228329at2"/>
<evidence type="ECO:0000256" key="1">
    <source>
        <dbReference type="SAM" id="Phobius"/>
    </source>
</evidence>
<feature type="transmembrane region" description="Helical" evidence="1">
    <location>
        <begin position="76"/>
        <end position="103"/>
    </location>
</feature>
<feature type="transmembrane region" description="Helical" evidence="1">
    <location>
        <begin position="46"/>
        <end position="69"/>
    </location>
</feature>
<evidence type="ECO:0000313" key="3">
    <source>
        <dbReference type="Proteomes" id="UP000029843"/>
    </source>
</evidence>
<reference evidence="2 3" key="1">
    <citation type="submission" date="2014-08" db="EMBL/GenBank/DDBJ databases">
        <title>Genomic and Phenotypic Diversity of Colwellia psychrerythraea strains from Disparate Marine Basins.</title>
        <authorList>
            <person name="Techtmann S.M."/>
            <person name="Stelling S.C."/>
            <person name="Utturkar S.M."/>
            <person name="Alshibli N."/>
            <person name="Harris A."/>
            <person name="Brown S.D."/>
            <person name="Hazen T.C."/>
        </authorList>
    </citation>
    <scope>NUCLEOTIDE SEQUENCE [LARGE SCALE GENOMIC DNA]</scope>
    <source>
        <strain evidence="2 3">ND2E</strain>
    </source>
</reference>
<keyword evidence="1" id="KW-0812">Transmembrane</keyword>
<keyword evidence="1" id="KW-0472">Membrane</keyword>
<dbReference type="AlphaFoldDB" id="A0A099KXW0"/>
<dbReference type="EMBL" id="JQED01000005">
    <property type="protein sequence ID" value="KGJ94493.1"/>
    <property type="molecule type" value="Genomic_DNA"/>
</dbReference>
<protein>
    <submittedName>
        <fullName evidence="2">Uncharacterized protein</fullName>
    </submittedName>
</protein>
<dbReference type="Proteomes" id="UP000029843">
    <property type="component" value="Unassembled WGS sequence"/>
</dbReference>
<proteinExistence type="predicted"/>
<evidence type="ECO:0000313" key="2">
    <source>
        <dbReference type="EMBL" id="KGJ94493.1"/>
    </source>
</evidence>
<name>A0A099KXW0_COLPS</name>
<comment type="caution">
    <text evidence="2">The sequence shown here is derived from an EMBL/GenBank/DDBJ whole genome shotgun (WGS) entry which is preliminary data.</text>
</comment>
<dbReference type="RefSeq" id="WP_033092442.1">
    <property type="nucleotide sequence ID" value="NZ_JQED01000005.1"/>
</dbReference>
<accession>A0A099KXW0</accession>
<sequence precursor="true">MSFFKSLILAIFATIFLTYVFGVGMLELMDMHVMLDGESVEPLKAIGVSALVVVVLVVAALGIVLSVFGGLIFISLIIFGSIAMVTVGVFWPILLMAVVIWLFTRNNSSRNKSTRQYT</sequence>